<dbReference type="AlphaFoldDB" id="A0A9D4GZT2"/>
<reference evidence="1" key="2">
    <citation type="submission" date="2020-11" db="EMBL/GenBank/DDBJ databases">
        <authorList>
            <person name="McCartney M.A."/>
            <person name="Auch B."/>
            <person name="Kono T."/>
            <person name="Mallez S."/>
            <person name="Becker A."/>
            <person name="Gohl D.M."/>
            <person name="Silverstein K.A.T."/>
            <person name="Koren S."/>
            <person name="Bechman K.B."/>
            <person name="Herman A."/>
            <person name="Abrahante J.E."/>
            <person name="Garbe J."/>
        </authorList>
    </citation>
    <scope>NUCLEOTIDE SEQUENCE</scope>
    <source>
        <strain evidence="1">Duluth1</strain>
        <tissue evidence="1">Whole animal</tissue>
    </source>
</reference>
<accession>A0A9D4GZT2</accession>
<reference evidence="1" key="1">
    <citation type="journal article" date="2019" name="bioRxiv">
        <title>The Genome of the Zebra Mussel, Dreissena polymorpha: A Resource for Invasive Species Research.</title>
        <authorList>
            <person name="McCartney M.A."/>
            <person name="Auch B."/>
            <person name="Kono T."/>
            <person name="Mallez S."/>
            <person name="Zhang Y."/>
            <person name="Obille A."/>
            <person name="Becker A."/>
            <person name="Abrahante J.E."/>
            <person name="Garbe J."/>
            <person name="Badalamenti J.P."/>
            <person name="Herman A."/>
            <person name="Mangelson H."/>
            <person name="Liachko I."/>
            <person name="Sullivan S."/>
            <person name="Sone E.D."/>
            <person name="Koren S."/>
            <person name="Silverstein K.A.T."/>
            <person name="Beckman K.B."/>
            <person name="Gohl D.M."/>
        </authorList>
    </citation>
    <scope>NUCLEOTIDE SEQUENCE</scope>
    <source>
        <strain evidence="1">Duluth1</strain>
        <tissue evidence="1">Whole animal</tissue>
    </source>
</reference>
<comment type="caution">
    <text evidence="1">The sequence shown here is derived from an EMBL/GenBank/DDBJ whole genome shotgun (WGS) entry which is preliminary data.</text>
</comment>
<organism evidence="1 2">
    <name type="scientific">Dreissena polymorpha</name>
    <name type="common">Zebra mussel</name>
    <name type="synonym">Mytilus polymorpha</name>
    <dbReference type="NCBI Taxonomy" id="45954"/>
    <lineage>
        <taxon>Eukaryota</taxon>
        <taxon>Metazoa</taxon>
        <taxon>Spiralia</taxon>
        <taxon>Lophotrochozoa</taxon>
        <taxon>Mollusca</taxon>
        <taxon>Bivalvia</taxon>
        <taxon>Autobranchia</taxon>
        <taxon>Heteroconchia</taxon>
        <taxon>Euheterodonta</taxon>
        <taxon>Imparidentia</taxon>
        <taxon>Neoheterodontei</taxon>
        <taxon>Myida</taxon>
        <taxon>Dreissenoidea</taxon>
        <taxon>Dreissenidae</taxon>
        <taxon>Dreissena</taxon>
    </lineage>
</organism>
<evidence type="ECO:0000313" key="2">
    <source>
        <dbReference type="Proteomes" id="UP000828390"/>
    </source>
</evidence>
<gene>
    <name evidence="1" type="ORF">DPMN_126307</name>
</gene>
<protein>
    <submittedName>
        <fullName evidence="1">Uncharacterized protein</fullName>
    </submittedName>
</protein>
<proteinExistence type="predicted"/>
<keyword evidence="2" id="KW-1185">Reference proteome</keyword>
<sequence length="50" mass="5865">MNHIDLLSKLGFLAQRPPVFEDVIQLFLTSFQNWASWSSDHMSLKMSYSF</sequence>
<evidence type="ECO:0000313" key="1">
    <source>
        <dbReference type="EMBL" id="KAH3824471.1"/>
    </source>
</evidence>
<name>A0A9D4GZT2_DREPO</name>
<dbReference type="EMBL" id="JAIWYP010000005">
    <property type="protein sequence ID" value="KAH3824471.1"/>
    <property type="molecule type" value="Genomic_DNA"/>
</dbReference>
<dbReference type="Proteomes" id="UP000828390">
    <property type="component" value="Unassembled WGS sequence"/>
</dbReference>